<accession>A0A8S9J023</accession>
<dbReference type="AlphaFoldDB" id="A0A8S9J023"/>
<feature type="region of interest" description="Disordered" evidence="1">
    <location>
        <begin position="108"/>
        <end position="217"/>
    </location>
</feature>
<organism evidence="2">
    <name type="scientific">Brassica cretica</name>
    <name type="common">Mustard</name>
    <dbReference type="NCBI Taxonomy" id="69181"/>
    <lineage>
        <taxon>Eukaryota</taxon>
        <taxon>Viridiplantae</taxon>
        <taxon>Streptophyta</taxon>
        <taxon>Embryophyta</taxon>
        <taxon>Tracheophyta</taxon>
        <taxon>Spermatophyta</taxon>
        <taxon>Magnoliopsida</taxon>
        <taxon>eudicotyledons</taxon>
        <taxon>Gunneridae</taxon>
        <taxon>Pentapetalae</taxon>
        <taxon>rosids</taxon>
        <taxon>malvids</taxon>
        <taxon>Brassicales</taxon>
        <taxon>Brassicaceae</taxon>
        <taxon>Brassiceae</taxon>
        <taxon>Brassica</taxon>
    </lineage>
</organism>
<sequence>MEYFREAINLTEGREGKVLGARTRDPADSSRSQDPYLVSFPNFPNSTEIDSANFGSTNARSDLSAHDINNQQTRDGDALDDNVGSTPAANVTAVNLNTAAFEEVQKIKNQSRPSAWNHQNPRKKTRFRNSFGPVRQRAGENVRAKHREITHVPTQKNPGDLPPLMEDKEEGEIERVDVDSSSQSETTDEDTDVHPRRTRSHAAQDDSQFDNPMTEEEEAILWDGERRIGELAEVSSLKFLVRDSDRPPRNNKAPQTENSLQGNQSGEKCGRRQDEKGNDNSRRRVNKIIGGSQ</sequence>
<proteinExistence type="predicted"/>
<name>A0A8S9J023_BRACR</name>
<evidence type="ECO:0000256" key="1">
    <source>
        <dbReference type="SAM" id="MobiDB-lite"/>
    </source>
</evidence>
<comment type="caution">
    <text evidence="2">The sequence shown here is derived from an EMBL/GenBank/DDBJ whole genome shotgun (WGS) entry which is preliminary data.</text>
</comment>
<feature type="compositionally biased region" description="Basic and acidic residues" evidence="1">
    <location>
        <begin position="14"/>
        <end position="28"/>
    </location>
</feature>
<feature type="region of interest" description="Disordered" evidence="1">
    <location>
        <begin position="14"/>
        <end position="42"/>
    </location>
</feature>
<feature type="compositionally biased region" description="Polar residues" evidence="1">
    <location>
        <begin position="108"/>
        <end position="119"/>
    </location>
</feature>
<feature type="compositionally biased region" description="Basic and acidic residues" evidence="1">
    <location>
        <begin position="268"/>
        <end position="282"/>
    </location>
</feature>
<dbReference type="EMBL" id="QGKY02001015">
    <property type="protein sequence ID" value="KAF2575288.1"/>
    <property type="molecule type" value="Genomic_DNA"/>
</dbReference>
<reference evidence="2" key="1">
    <citation type="submission" date="2019-12" db="EMBL/GenBank/DDBJ databases">
        <title>Genome sequencing and annotation of Brassica cretica.</title>
        <authorList>
            <person name="Studholme D.J."/>
            <person name="Sarris P.F."/>
        </authorList>
    </citation>
    <scope>NUCLEOTIDE SEQUENCE</scope>
    <source>
        <strain evidence="2">PFS-102/07</strain>
        <tissue evidence="2">Leaf</tissue>
    </source>
</reference>
<feature type="compositionally biased region" description="Basic and acidic residues" evidence="1">
    <location>
        <begin position="137"/>
        <end position="150"/>
    </location>
</feature>
<feature type="region of interest" description="Disordered" evidence="1">
    <location>
        <begin position="242"/>
        <end position="293"/>
    </location>
</feature>
<feature type="compositionally biased region" description="Polar residues" evidence="1">
    <location>
        <begin position="252"/>
        <end position="266"/>
    </location>
</feature>
<gene>
    <name evidence="2" type="ORF">F2Q70_00003725</name>
</gene>
<evidence type="ECO:0000313" key="2">
    <source>
        <dbReference type="EMBL" id="KAF2575288.1"/>
    </source>
</evidence>
<protein>
    <submittedName>
        <fullName evidence="2">Uncharacterized protein</fullName>
    </submittedName>
</protein>